<evidence type="ECO:0000256" key="1">
    <source>
        <dbReference type="ARBA" id="ARBA00004123"/>
    </source>
</evidence>
<evidence type="ECO:0000256" key="8">
    <source>
        <dbReference type="ARBA" id="ARBA00023163"/>
    </source>
</evidence>
<organism evidence="12 13">
    <name type="scientific">Steinernema carpocapsae</name>
    <name type="common">Entomopathogenic nematode</name>
    <dbReference type="NCBI Taxonomy" id="34508"/>
    <lineage>
        <taxon>Eukaryota</taxon>
        <taxon>Metazoa</taxon>
        <taxon>Ecdysozoa</taxon>
        <taxon>Nematoda</taxon>
        <taxon>Chromadorea</taxon>
        <taxon>Rhabditida</taxon>
        <taxon>Tylenchina</taxon>
        <taxon>Panagrolaimomorpha</taxon>
        <taxon>Strongyloidoidea</taxon>
        <taxon>Steinernematidae</taxon>
        <taxon>Steinernema</taxon>
    </lineage>
</organism>
<dbReference type="OrthoDB" id="21557at2759"/>
<accession>A0A4U5M6Q6</accession>
<evidence type="ECO:0000256" key="5">
    <source>
        <dbReference type="ARBA" id="ARBA00022853"/>
    </source>
</evidence>
<evidence type="ECO:0000256" key="9">
    <source>
        <dbReference type="ARBA" id="ARBA00023242"/>
    </source>
</evidence>
<proteinExistence type="inferred from homology"/>
<feature type="compositionally biased region" description="Polar residues" evidence="11">
    <location>
        <begin position="100"/>
        <end position="114"/>
    </location>
</feature>
<evidence type="ECO:0000256" key="4">
    <source>
        <dbReference type="ARBA" id="ARBA00022833"/>
    </source>
</evidence>
<keyword evidence="13" id="KW-1185">Reference proteome</keyword>
<keyword evidence="7 10" id="KW-0010">Activator</keyword>
<dbReference type="GO" id="GO:0003713">
    <property type="term" value="F:transcription coactivator activity"/>
    <property type="evidence" value="ECO:0007669"/>
    <property type="project" value="TreeGrafter"/>
</dbReference>
<reference evidence="12 13" key="2">
    <citation type="journal article" date="2019" name="G3 (Bethesda)">
        <title>Hybrid Assembly of the Genome of the Entomopathogenic Nematode Steinernema carpocapsae Identifies the X-Chromosome.</title>
        <authorList>
            <person name="Serra L."/>
            <person name="Macchietto M."/>
            <person name="Macias-Munoz A."/>
            <person name="McGill C.J."/>
            <person name="Rodriguez I.M."/>
            <person name="Rodriguez B."/>
            <person name="Murad R."/>
            <person name="Mortazavi A."/>
        </authorList>
    </citation>
    <scope>NUCLEOTIDE SEQUENCE [LARGE SCALE GENOMIC DNA]</scope>
    <source>
        <strain evidence="12 13">ALL</strain>
    </source>
</reference>
<dbReference type="InterPro" id="IPR051078">
    <property type="entry name" value="SGF11"/>
</dbReference>
<dbReference type="InterPro" id="IPR013246">
    <property type="entry name" value="SAGA_su_Sgf11"/>
</dbReference>
<feature type="region of interest" description="Disordered" evidence="11">
    <location>
        <begin position="95"/>
        <end position="114"/>
    </location>
</feature>
<comment type="similarity">
    <text evidence="10">Belongs to the SGF11 family.</text>
</comment>
<keyword evidence="6" id="KW-0805">Transcription regulation</keyword>
<dbReference type="GO" id="GO:0006325">
    <property type="term" value="P:chromatin organization"/>
    <property type="evidence" value="ECO:0007669"/>
    <property type="project" value="UniProtKB-KW"/>
</dbReference>
<dbReference type="PANTHER" id="PTHR46367:SF1">
    <property type="entry name" value="ATAXIN-7-LIKE PROTEIN 3"/>
    <property type="match status" value="1"/>
</dbReference>
<dbReference type="GO" id="GO:0008270">
    <property type="term" value="F:zinc ion binding"/>
    <property type="evidence" value="ECO:0007669"/>
    <property type="project" value="UniProtKB-KW"/>
</dbReference>
<dbReference type="Gene3D" id="3.30.160.60">
    <property type="entry name" value="Classic Zinc Finger"/>
    <property type="match status" value="1"/>
</dbReference>
<comment type="subcellular location">
    <subcellularLocation>
        <location evidence="1 10">Nucleus</location>
    </subcellularLocation>
</comment>
<protein>
    <recommendedName>
        <fullName evidence="10">SAGA-associated factor 11</fullName>
    </recommendedName>
</protein>
<keyword evidence="9" id="KW-0539">Nucleus</keyword>
<evidence type="ECO:0000256" key="2">
    <source>
        <dbReference type="ARBA" id="ARBA00022723"/>
    </source>
</evidence>
<dbReference type="GO" id="GO:0071819">
    <property type="term" value="C:DUBm complex"/>
    <property type="evidence" value="ECO:0007669"/>
    <property type="project" value="UniProtKB-ARBA"/>
</dbReference>
<keyword evidence="4" id="KW-0862">Zinc</keyword>
<dbReference type="EMBL" id="AZBU02000009">
    <property type="protein sequence ID" value="TKR64560.1"/>
    <property type="molecule type" value="Genomic_DNA"/>
</dbReference>
<dbReference type="GO" id="GO:0006357">
    <property type="term" value="P:regulation of transcription by RNA polymerase II"/>
    <property type="evidence" value="ECO:0007669"/>
    <property type="project" value="TreeGrafter"/>
</dbReference>
<reference evidence="12 13" key="1">
    <citation type="journal article" date="2015" name="Genome Biol.">
        <title>Comparative genomics of Steinernema reveals deeply conserved gene regulatory networks.</title>
        <authorList>
            <person name="Dillman A.R."/>
            <person name="Macchietto M."/>
            <person name="Porter C.F."/>
            <person name="Rogers A."/>
            <person name="Williams B."/>
            <person name="Antoshechkin I."/>
            <person name="Lee M.M."/>
            <person name="Goodwin Z."/>
            <person name="Lu X."/>
            <person name="Lewis E.E."/>
            <person name="Goodrich-Blair H."/>
            <person name="Stock S.P."/>
            <person name="Adams B.J."/>
            <person name="Sternberg P.W."/>
            <person name="Mortazavi A."/>
        </authorList>
    </citation>
    <scope>NUCLEOTIDE SEQUENCE [LARGE SCALE GENOMIC DNA]</scope>
    <source>
        <strain evidence="12 13">ALL</strain>
    </source>
</reference>
<evidence type="ECO:0000256" key="10">
    <source>
        <dbReference type="RuleBase" id="RU261113"/>
    </source>
</evidence>
<comment type="function">
    <text evidence="10">Component of the transcription regulatory histone acetylation (HAT) complex SAGA, a multiprotein complex that activates transcription by remodeling chromatin and mediating histone acetylation and deubiquitination. Within the SAGA complex, participates in a subcomplex that specifically deubiquitinates histone H2B. The SAGA complex is recruited to specific gene promoters by activators, where it is required for transcription.</text>
</comment>
<evidence type="ECO:0000313" key="12">
    <source>
        <dbReference type="EMBL" id="TKR64560.1"/>
    </source>
</evidence>
<evidence type="ECO:0000256" key="3">
    <source>
        <dbReference type="ARBA" id="ARBA00022771"/>
    </source>
</evidence>
<keyword evidence="2" id="KW-0479">Metal-binding</keyword>
<dbReference type="STRING" id="34508.A0A4U5M6Q6"/>
<sequence>MLLNLLDFKDFSRVLCIHCVVIGPSTSPFQCGMSSHKREQLRALRVKRREEITVDQAADLLYEDIVAAFVTQVTFVHHRANTLGLDLEANLPHENGINGNGVQQPGPSNGRVGTSNGFRSKYECPCPECGRVIAATRFAPHLENCLGMGRNASRAARRKAAGFYAAGNRLGRSSLSGRSFDFKLRTDRLPQLEAAQMNQTVRICLAA</sequence>
<keyword evidence="5" id="KW-0156">Chromatin regulator</keyword>
<name>A0A4U5M6Q6_STECR</name>
<dbReference type="Pfam" id="PF08209">
    <property type="entry name" value="Sgf11"/>
    <property type="match status" value="1"/>
</dbReference>
<dbReference type="FunFam" id="3.30.160.60:FF:000118">
    <property type="entry name" value="Ataxin-7-like protein 3"/>
    <property type="match status" value="1"/>
</dbReference>
<gene>
    <name evidence="12" type="ORF">L596_025070</name>
</gene>
<evidence type="ECO:0000256" key="7">
    <source>
        <dbReference type="ARBA" id="ARBA00023159"/>
    </source>
</evidence>
<keyword evidence="8" id="KW-0804">Transcription</keyword>
<comment type="subunit">
    <text evidence="10">Component of some SAGA transcription coactivator-HAT complexes.</text>
</comment>
<keyword evidence="3" id="KW-0863">Zinc-finger</keyword>
<comment type="caution">
    <text evidence="12">The sequence shown here is derived from an EMBL/GenBank/DDBJ whole genome shotgun (WGS) entry which is preliminary data.</text>
</comment>
<dbReference type="PANTHER" id="PTHR46367">
    <property type="entry name" value="ATAXIN-7-LIKE PROTEIN 3"/>
    <property type="match status" value="1"/>
</dbReference>
<dbReference type="AlphaFoldDB" id="A0A4U5M6Q6"/>
<evidence type="ECO:0000256" key="11">
    <source>
        <dbReference type="SAM" id="MobiDB-lite"/>
    </source>
</evidence>
<evidence type="ECO:0000256" key="6">
    <source>
        <dbReference type="ARBA" id="ARBA00023015"/>
    </source>
</evidence>
<dbReference type="Proteomes" id="UP000298663">
    <property type="component" value="Unassembled WGS sequence"/>
</dbReference>
<dbReference type="GO" id="GO:0000124">
    <property type="term" value="C:SAGA complex"/>
    <property type="evidence" value="ECO:0007669"/>
    <property type="project" value="TreeGrafter"/>
</dbReference>
<evidence type="ECO:0000313" key="13">
    <source>
        <dbReference type="Proteomes" id="UP000298663"/>
    </source>
</evidence>